<keyword evidence="11 18" id="KW-0067">ATP-binding</keyword>
<keyword evidence="13 19" id="KW-0472">Membrane</keyword>
<dbReference type="InterPro" id="IPR008271">
    <property type="entry name" value="Ser/Thr_kinase_AS"/>
</dbReference>
<evidence type="ECO:0000256" key="8">
    <source>
        <dbReference type="ARBA" id="ARBA00022729"/>
    </source>
</evidence>
<evidence type="ECO:0000313" key="22">
    <source>
        <dbReference type="EnsemblPlants" id="Kaladp0045s0182.1.v1.1.CDS.1"/>
    </source>
</evidence>
<dbReference type="Gene3D" id="3.30.200.20">
    <property type="entry name" value="Phosphorylase Kinase, domain 1"/>
    <property type="match status" value="1"/>
</dbReference>
<dbReference type="PROSITE" id="PS50011">
    <property type="entry name" value="PROTEIN_KINASE_DOM"/>
    <property type="match status" value="1"/>
</dbReference>
<keyword evidence="9 18" id="KW-0547">Nucleotide-binding</keyword>
<sequence>MCDSSKLMLFFSVLIFIFPSKSLSIDSSSSASCPVDLGYVETVPWNTSQCQNGDEKLCCQTLLSLFGIGLAQHLKDTLLFQLPDSVSSSACLADFQTRLAAMSIPRSLVPSCFKNSTQFVANKSSCAGIETTQDWVGRVGNGTLLESSCEGDLTGLTRCSSCLDAGLRVTSDLKSLDPNETKCFYYTVLYAAGIVNELGPKDPTTAACIFGLPLAAATSSGHNSGRKALVLKLIFGFVGVLIGILAAFTLLVSCKSWNKRRKQDSVHQEFVSSLRARVMPNSGGKWFKLNELERATNGFSAKNLIGHGTHGVVYKGMLADGTLIAVKQMLDLDSTCDQDFANEVEIISKIRHRNLLPLRGCCVTSDNLNGKRRFLIYDYMSRGSLSENLCSYTDGGRRLTWPQRKSIVLDVAKGLAYLHYGIKPAIFHRDIKATNVLLDSEMKAKVADFGLARQSTEGQTHLTTRVAGTHGYLAPEYALYGQLTEKSDVYSFGILILEIMSGKKVLDTSNESALLITDWVWKLVNSKRVHEALDECIREEGPEGVMERFVLVGVLCAHAMVAFRPTIADALKMLEGDIEIPEVPDRPPPLSHKSFQSS</sequence>
<feature type="binding site" evidence="18">
    <location>
        <position position="327"/>
    </location>
    <ligand>
        <name>ATP</name>
        <dbReference type="ChEBI" id="CHEBI:30616"/>
    </ligand>
</feature>
<evidence type="ECO:0000256" key="18">
    <source>
        <dbReference type="PROSITE-ProRule" id="PRU10141"/>
    </source>
</evidence>
<feature type="transmembrane region" description="Helical" evidence="19">
    <location>
        <begin position="229"/>
        <end position="252"/>
    </location>
</feature>
<evidence type="ECO:0000256" key="10">
    <source>
        <dbReference type="ARBA" id="ARBA00022777"/>
    </source>
</evidence>
<evidence type="ECO:0000256" key="17">
    <source>
        <dbReference type="ARBA" id="ARBA00048679"/>
    </source>
</evidence>
<evidence type="ECO:0000256" key="6">
    <source>
        <dbReference type="ARBA" id="ARBA00022679"/>
    </source>
</evidence>
<keyword evidence="6" id="KW-0808">Transferase</keyword>
<feature type="domain" description="Protein kinase" evidence="21">
    <location>
        <begin position="299"/>
        <end position="561"/>
    </location>
</feature>
<accession>A0A7N0TT14</accession>
<dbReference type="InterPro" id="IPR000719">
    <property type="entry name" value="Prot_kinase_dom"/>
</dbReference>
<keyword evidence="23" id="KW-1185">Reference proteome</keyword>
<dbReference type="PROSITE" id="PS00108">
    <property type="entry name" value="PROTEIN_KINASE_ST"/>
    <property type="match status" value="1"/>
</dbReference>
<keyword evidence="12 19" id="KW-1133">Transmembrane helix</keyword>
<dbReference type="SUPFAM" id="SSF56112">
    <property type="entry name" value="Protein kinase-like (PK-like)"/>
    <property type="match status" value="1"/>
</dbReference>
<evidence type="ECO:0000256" key="9">
    <source>
        <dbReference type="ARBA" id="ARBA00022741"/>
    </source>
</evidence>
<dbReference type="InterPro" id="IPR011009">
    <property type="entry name" value="Kinase-like_dom_sf"/>
</dbReference>
<keyword evidence="10" id="KW-0418">Kinase</keyword>
<evidence type="ECO:0000256" key="15">
    <source>
        <dbReference type="ARBA" id="ARBA00023180"/>
    </source>
</evidence>
<dbReference type="Gene3D" id="1.10.510.10">
    <property type="entry name" value="Transferase(Phosphotransferase) domain 1"/>
    <property type="match status" value="1"/>
</dbReference>
<dbReference type="Gramene" id="Kaladp0045s0182.1.v1.1">
    <property type="protein sequence ID" value="Kaladp0045s0182.1.v1.1.CDS.1"/>
    <property type="gene ID" value="Kaladp0045s0182.v1.1"/>
</dbReference>
<keyword evidence="14" id="KW-0675">Receptor</keyword>
<evidence type="ECO:0000256" key="12">
    <source>
        <dbReference type="ARBA" id="ARBA00022989"/>
    </source>
</evidence>
<dbReference type="OMA" id="YGHSAMF"/>
<dbReference type="PANTHER" id="PTHR47989">
    <property type="entry name" value="OS01G0750732 PROTEIN"/>
    <property type="match status" value="1"/>
</dbReference>
<evidence type="ECO:0000256" key="3">
    <source>
        <dbReference type="ARBA" id="ARBA00012513"/>
    </source>
</evidence>
<keyword evidence="15" id="KW-0325">Glycoprotein</keyword>
<keyword evidence="8 20" id="KW-0732">Signal</keyword>
<keyword evidence="7 19" id="KW-0812">Transmembrane</keyword>
<evidence type="ECO:0000256" key="13">
    <source>
        <dbReference type="ARBA" id="ARBA00023136"/>
    </source>
</evidence>
<comment type="catalytic activity">
    <reaction evidence="17">
        <text>L-seryl-[protein] + ATP = O-phospho-L-seryl-[protein] + ADP + H(+)</text>
        <dbReference type="Rhea" id="RHEA:17989"/>
        <dbReference type="Rhea" id="RHEA-COMP:9863"/>
        <dbReference type="Rhea" id="RHEA-COMP:11604"/>
        <dbReference type="ChEBI" id="CHEBI:15378"/>
        <dbReference type="ChEBI" id="CHEBI:29999"/>
        <dbReference type="ChEBI" id="CHEBI:30616"/>
        <dbReference type="ChEBI" id="CHEBI:83421"/>
        <dbReference type="ChEBI" id="CHEBI:456216"/>
        <dbReference type="EC" id="2.7.11.1"/>
    </reaction>
</comment>
<comment type="subcellular location">
    <subcellularLocation>
        <location evidence="1">Cell membrane</location>
        <topology evidence="1">Single-pass membrane protein</topology>
    </subcellularLocation>
    <subcellularLocation>
        <location evidence="2">Membrane</location>
        <topology evidence="2">Single-pass type I membrane protein</topology>
    </subcellularLocation>
</comment>
<evidence type="ECO:0000313" key="23">
    <source>
        <dbReference type="Proteomes" id="UP000594263"/>
    </source>
</evidence>
<dbReference type="Proteomes" id="UP000594263">
    <property type="component" value="Unplaced"/>
</dbReference>
<evidence type="ECO:0000256" key="16">
    <source>
        <dbReference type="ARBA" id="ARBA00047899"/>
    </source>
</evidence>
<dbReference type="InterPro" id="IPR001245">
    <property type="entry name" value="Ser-Thr/Tyr_kinase_cat_dom"/>
</dbReference>
<evidence type="ECO:0000256" key="4">
    <source>
        <dbReference type="ARBA" id="ARBA00022475"/>
    </source>
</evidence>
<evidence type="ECO:0000259" key="21">
    <source>
        <dbReference type="PROSITE" id="PS50011"/>
    </source>
</evidence>
<evidence type="ECO:0000256" key="1">
    <source>
        <dbReference type="ARBA" id="ARBA00004162"/>
    </source>
</evidence>
<reference evidence="22" key="1">
    <citation type="submission" date="2021-01" db="UniProtKB">
        <authorList>
            <consortium name="EnsemblPlants"/>
        </authorList>
    </citation>
    <scope>IDENTIFICATION</scope>
</reference>
<comment type="catalytic activity">
    <reaction evidence="16">
        <text>L-threonyl-[protein] + ATP = O-phospho-L-threonyl-[protein] + ADP + H(+)</text>
        <dbReference type="Rhea" id="RHEA:46608"/>
        <dbReference type="Rhea" id="RHEA-COMP:11060"/>
        <dbReference type="Rhea" id="RHEA-COMP:11605"/>
        <dbReference type="ChEBI" id="CHEBI:15378"/>
        <dbReference type="ChEBI" id="CHEBI:30013"/>
        <dbReference type="ChEBI" id="CHEBI:30616"/>
        <dbReference type="ChEBI" id="CHEBI:61977"/>
        <dbReference type="ChEBI" id="CHEBI:456216"/>
        <dbReference type="EC" id="2.7.11.1"/>
    </reaction>
</comment>
<dbReference type="InterPro" id="IPR017441">
    <property type="entry name" value="Protein_kinase_ATP_BS"/>
</dbReference>
<evidence type="ECO:0000256" key="14">
    <source>
        <dbReference type="ARBA" id="ARBA00023170"/>
    </source>
</evidence>
<evidence type="ECO:0000256" key="2">
    <source>
        <dbReference type="ARBA" id="ARBA00004479"/>
    </source>
</evidence>
<evidence type="ECO:0000256" key="5">
    <source>
        <dbReference type="ARBA" id="ARBA00022527"/>
    </source>
</evidence>
<dbReference type="GO" id="GO:0005886">
    <property type="term" value="C:plasma membrane"/>
    <property type="evidence" value="ECO:0007669"/>
    <property type="project" value="UniProtKB-SubCell"/>
</dbReference>
<dbReference type="GO" id="GO:0004674">
    <property type="term" value="F:protein serine/threonine kinase activity"/>
    <property type="evidence" value="ECO:0007669"/>
    <property type="project" value="UniProtKB-KW"/>
</dbReference>
<name>A0A7N0TT14_KALFE</name>
<dbReference type="FunFam" id="1.10.510.10:FF:000287">
    <property type="entry name" value="probable LRR receptor-like serine/threonine-protein kinase RKF3"/>
    <property type="match status" value="1"/>
</dbReference>
<dbReference type="PROSITE" id="PS00107">
    <property type="entry name" value="PROTEIN_KINASE_ATP"/>
    <property type="match status" value="1"/>
</dbReference>
<dbReference type="FunFam" id="3.30.200.20:FF:000542">
    <property type="entry name" value="Receptor-like serine/threonine-protein kinase At4g25390"/>
    <property type="match status" value="1"/>
</dbReference>
<organism evidence="22 23">
    <name type="scientific">Kalanchoe fedtschenkoi</name>
    <name type="common">Lavender scallops</name>
    <name type="synonym">South American air plant</name>
    <dbReference type="NCBI Taxonomy" id="63787"/>
    <lineage>
        <taxon>Eukaryota</taxon>
        <taxon>Viridiplantae</taxon>
        <taxon>Streptophyta</taxon>
        <taxon>Embryophyta</taxon>
        <taxon>Tracheophyta</taxon>
        <taxon>Spermatophyta</taxon>
        <taxon>Magnoliopsida</taxon>
        <taxon>eudicotyledons</taxon>
        <taxon>Gunneridae</taxon>
        <taxon>Pentapetalae</taxon>
        <taxon>Saxifragales</taxon>
        <taxon>Crassulaceae</taxon>
        <taxon>Kalanchoe</taxon>
    </lineage>
</organism>
<evidence type="ECO:0000256" key="11">
    <source>
        <dbReference type="ARBA" id="ARBA00022840"/>
    </source>
</evidence>
<protein>
    <recommendedName>
        <fullName evidence="3">non-specific serine/threonine protein kinase</fullName>
        <ecNumber evidence="3">2.7.11.1</ecNumber>
    </recommendedName>
</protein>
<keyword evidence="4" id="KW-1003">Cell membrane</keyword>
<evidence type="ECO:0000256" key="19">
    <source>
        <dbReference type="SAM" id="Phobius"/>
    </source>
</evidence>
<evidence type="ECO:0000256" key="7">
    <source>
        <dbReference type="ARBA" id="ARBA00022692"/>
    </source>
</evidence>
<dbReference type="EC" id="2.7.11.1" evidence="3"/>
<dbReference type="AlphaFoldDB" id="A0A7N0TT14"/>
<dbReference type="InterPro" id="IPR043891">
    <property type="entry name" value="SPARK"/>
</dbReference>
<dbReference type="Pfam" id="PF07714">
    <property type="entry name" value="PK_Tyr_Ser-Thr"/>
    <property type="match status" value="1"/>
</dbReference>
<keyword evidence="5" id="KW-0723">Serine/threonine-protein kinase</keyword>
<feature type="signal peptide" evidence="20">
    <location>
        <begin position="1"/>
        <end position="24"/>
    </location>
</feature>
<dbReference type="EnsemblPlants" id="Kaladp0045s0182.1.v1.1">
    <property type="protein sequence ID" value="Kaladp0045s0182.1.v1.1.CDS.1"/>
    <property type="gene ID" value="Kaladp0045s0182.v1.1"/>
</dbReference>
<dbReference type="Pfam" id="PF19160">
    <property type="entry name" value="SPARK"/>
    <property type="match status" value="1"/>
</dbReference>
<proteinExistence type="predicted"/>
<dbReference type="PANTHER" id="PTHR47989:SF62">
    <property type="entry name" value="OS05G0423500 PROTEIN"/>
    <property type="match status" value="1"/>
</dbReference>
<dbReference type="SMART" id="SM00220">
    <property type="entry name" value="S_TKc"/>
    <property type="match status" value="1"/>
</dbReference>
<dbReference type="GO" id="GO:0005524">
    <property type="term" value="F:ATP binding"/>
    <property type="evidence" value="ECO:0007669"/>
    <property type="project" value="UniProtKB-UniRule"/>
</dbReference>
<feature type="chain" id="PRO_5029768733" description="non-specific serine/threonine protein kinase" evidence="20">
    <location>
        <begin position="25"/>
        <end position="598"/>
    </location>
</feature>
<evidence type="ECO:0000256" key="20">
    <source>
        <dbReference type="SAM" id="SignalP"/>
    </source>
</evidence>